<protein>
    <submittedName>
        <fullName evidence="3">C-di-GMP-binding flagellar brake protein YcgR, contains PilZNR and PilZ domains</fullName>
    </submittedName>
</protein>
<reference evidence="4" key="1">
    <citation type="submission" date="2017-02" db="EMBL/GenBank/DDBJ databases">
        <authorList>
            <person name="Varghese N."/>
            <person name="Submissions S."/>
        </authorList>
    </citation>
    <scope>NUCLEOTIDE SEQUENCE [LARGE SCALE GENOMIC DNA]</scope>
    <source>
        <strain evidence="4">USBA 833</strain>
    </source>
</reference>
<accession>A0A1T4XAH4</accession>
<keyword evidence="3" id="KW-0966">Cell projection</keyword>
<dbReference type="Proteomes" id="UP000190105">
    <property type="component" value="Unassembled WGS sequence"/>
</dbReference>
<name>A0A1T4XAH4_9CLOT</name>
<evidence type="ECO:0000313" key="3">
    <source>
        <dbReference type="EMBL" id="SKA86489.1"/>
    </source>
</evidence>
<keyword evidence="3" id="KW-0282">Flagellum</keyword>
<dbReference type="Gene3D" id="2.40.10.220">
    <property type="entry name" value="predicted glycosyltransferase like domains"/>
    <property type="match status" value="1"/>
</dbReference>
<keyword evidence="3" id="KW-0969">Cilium</keyword>
<evidence type="ECO:0000313" key="4">
    <source>
        <dbReference type="Proteomes" id="UP000190105"/>
    </source>
</evidence>
<organism evidence="3 4">
    <name type="scientific">Caloramator quimbayensis</name>
    <dbReference type="NCBI Taxonomy" id="1147123"/>
    <lineage>
        <taxon>Bacteria</taxon>
        <taxon>Bacillati</taxon>
        <taxon>Bacillota</taxon>
        <taxon>Clostridia</taxon>
        <taxon>Eubacteriales</taxon>
        <taxon>Clostridiaceae</taxon>
        <taxon>Caloramator</taxon>
    </lineage>
</organism>
<dbReference type="InterPro" id="IPR009926">
    <property type="entry name" value="T3SS_YcgR_PilZN"/>
</dbReference>
<evidence type="ECO:0000259" key="2">
    <source>
        <dbReference type="Pfam" id="PF12945"/>
    </source>
</evidence>
<sequence>MVDFKIKLEINQSIEIIENQITYKSSIQDIKEDYVLIGMPISGSRYLLMHPKSIIEYYMMNEKEVFKCRSVVLGRTNEKNLQLAMLSFPDVIERVQRREYFRLPIVMEAKFFPLPEGRFYMDLKDVPSGYFKKLENTITVDISGGGIKIISKQNVKKDNYVLLSINIPEEINVLCKVIRCDFDNMNKNYKLALKFERIDERIRDNIIRFIFSKLREQSRLFK</sequence>
<dbReference type="STRING" id="1147123.SAMN05443428_10793"/>
<gene>
    <name evidence="3" type="ORF">SAMN05443428_10793</name>
</gene>
<dbReference type="Pfam" id="PF07238">
    <property type="entry name" value="PilZ"/>
    <property type="match status" value="1"/>
</dbReference>
<dbReference type="InterPro" id="IPR009875">
    <property type="entry name" value="PilZ_domain"/>
</dbReference>
<dbReference type="AlphaFoldDB" id="A0A1T4XAH4"/>
<dbReference type="Pfam" id="PF12945">
    <property type="entry name" value="PilZNR"/>
    <property type="match status" value="1"/>
</dbReference>
<dbReference type="EMBL" id="FUYH01000007">
    <property type="protein sequence ID" value="SKA86489.1"/>
    <property type="molecule type" value="Genomic_DNA"/>
</dbReference>
<feature type="domain" description="Type III secretion system flagellar brake protein YcgR PilZN" evidence="2">
    <location>
        <begin position="10"/>
        <end position="89"/>
    </location>
</feature>
<dbReference type="RefSeq" id="WP_078696242.1">
    <property type="nucleotide sequence ID" value="NZ_FUYH01000007.1"/>
</dbReference>
<dbReference type="OrthoDB" id="3493at2"/>
<feature type="domain" description="PilZ" evidence="1">
    <location>
        <begin position="96"/>
        <end position="211"/>
    </location>
</feature>
<proteinExistence type="predicted"/>
<evidence type="ECO:0000259" key="1">
    <source>
        <dbReference type="Pfam" id="PF07238"/>
    </source>
</evidence>
<keyword evidence="4" id="KW-1185">Reference proteome</keyword>
<dbReference type="GO" id="GO:0035438">
    <property type="term" value="F:cyclic-di-GMP binding"/>
    <property type="evidence" value="ECO:0007669"/>
    <property type="project" value="InterPro"/>
</dbReference>